<keyword evidence="10" id="KW-1185">Reference proteome</keyword>
<dbReference type="InterPro" id="IPR035906">
    <property type="entry name" value="MetI-like_sf"/>
</dbReference>
<protein>
    <submittedName>
        <fullName evidence="9">ABC transporter permease</fullName>
    </submittedName>
</protein>
<dbReference type="Pfam" id="PF00528">
    <property type="entry name" value="BPD_transp_1"/>
    <property type="match status" value="1"/>
</dbReference>
<evidence type="ECO:0000313" key="10">
    <source>
        <dbReference type="Proteomes" id="UP000019753"/>
    </source>
</evidence>
<dbReference type="PROSITE" id="PS50928">
    <property type="entry name" value="ABC_TM1"/>
    <property type="match status" value="1"/>
</dbReference>
<dbReference type="Gene3D" id="1.10.3720.10">
    <property type="entry name" value="MetI-like"/>
    <property type="match status" value="1"/>
</dbReference>
<dbReference type="InterPro" id="IPR000515">
    <property type="entry name" value="MetI-like"/>
</dbReference>
<evidence type="ECO:0000256" key="2">
    <source>
        <dbReference type="ARBA" id="ARBA00022448"/>
    </source>
</evidence>
<dbReference type="Proteomes" id="UP000019753">
    <property type="component" value="Unassembled WGS sequence"/>
</dbReference>
<comment type="caution">
    <text evidence="9">The sequence shown here is derived from an EMBL/GenBank/DDBJ whole genome shotgun (WGS) entry which is preliminary data.</text>
</comment>
<feature type="domain" description="ABC transmembrane type-1" evidence="8">
    <location>
        <begin position="95"/>
        <end position="303"/>
    </location>
</feature>
<dbReference type="InterPro" id="IPR045621">
    <property type="entry name" value="BPD_transp_1_N"/>
</dbReference>
<evidence type="ECO:0000259" key="8">
    <source>
        <dbReference type="PROSITE" id="PS50928"/>
    </source>
</evidence>
<evidence type="ECO:0000256" key="7">
    <source>
        <dbReference type="RuleBase" id="RU363032"/>
    </source>
</evidence>
<gene>
    <name evidence="9" type="ORF">N866_01345</name>
</gene>
<keyword evidence="2 7" id="KW-0813">Transport</keyword>
<keyword evidence="4 7" id="KW-0812">Transmembrane</keyword>
<dbReference type="Pfam" id="PF19300">
    <property type="entry name" value="BPD_transp_1_N"/>
    <property type="match status" value="1"/>
</dbReference>
<feature type="transmembrane region" description="Helical" evidence="7">
    <location>
        <begin position="97"/>
        <end position="118"/>
    </location>
</feature>
<keyword evidence="5 7" id="KW-1133">Transmembrane helix</keyword>
<dbReference type="AlphaFoldDB" id="A0A021VUX6"/>
<feature type="transmembrane region" description="Helical" evidence="7">
    <location>
        <begin position="175"/>
        <end position="196"/>
    </location>
</feature>
<evidence type="ECO:0000256" key="3">
    <source>
        <dbReference type="ARBA" id="ARBA00022475"/>
    </source>
</evidence>
<name>A0A021VUX6_9CELL</name>
<feature type="transmembrane region" description="Helical" evidence="7">
    <location>
        <begin position="9"/>
        <end position="29"/>
    </location>
</feature>
<evidence type="ECO:0000256" key="5">
    <source>
        <dbReference type="ARBA" id="ARBA00022989"/>
    </source>
</evidence>
<dbReference type="SUPFAM" id="SSF161098">
    <property type="entry name" value="MetI-like"/>
    <property type="match status" value="1"/>
</dbReference>
<dbReference type="CDD" id="cd06261">
    <property type="entry name" value="TM_PBP2"/>
    <property type="match status" value="1"/>
</dbReference>
<evidence type="ECO:0000256" key="6">
    <source>
        <dbReference type="ARBA" id="ARBA00023136"/>
    </source>
</evidence>
<accession>A0A021VUX6</accession>
<dbReference type="GO" id="GO:0005886">
    <property type="term" value="C:plasma membrane"/>
    <property type="evidence" value="ECO:0007669"/>
    <property type="project" value="UniProtKB-SubCell"/>
</dbReference>
<organism evidence="9 10">
    <name type="scientific">Actinotalea ferrariae CF5-4</name>
    <dbReference type="NCBI Taxonomy" id="948458"/>
    <lineage>
        <taxon>Bacteria</taxon>
        <taxon>Bacillati</taxon>
        <taxon>Actinomycetota</taxon>
        <taxon>Actinomycetes</taxon>
        <taxon>Micrococcales</taxon>
        <taxon>Cellulomonadaceae</taxon>
        <taxon>Actinotalea</taxon>
    </lineage>
</organism>
<keyword evidence="6 7" id="KW-0472">Membrane</keyword>
<evidence type="ECO:0000256" key="4">
    <source>
        <dbReference type="ARBA" id="ARBA00022692"/>
    </source>
</evidence>
<keyword evidence="3" id="KW-1003">Cell membrane</keyword>
<dbReference type="PANTHER" id="PTHR43163:SF6">
    <property type="entry name" value="DIPEPTIDE TRANSPORT SYSTEM PERMEASE PROTEIN DPPB-RELATED"/>
    <property type="match status" value="1"/>
</dbReference>
<dbReference type="GO" id="GO:0071916">
    <property type="term" value="F:dipeptide transmembrane transporter activity"/>
    <property type="evidence" value="ECO:0007669"/>
    <property type="project" value="TreeGrafter"/>
</dbReference>
<reference evidence="9 10" key="1">
    <citation type="submission" date="2014-01" db="EMBL/GenBank/DDBJ databases">
        <title>Actinotalea ferrariae CF5-4.</title>
        <authorList>
            <person name="Chen F."/>
            <person name="Li Y."/>
            <person name="Wang G."/>
        </authorList>
    </citation>
    <scope>NUCLEOTIDE SEQUENCE [LARGE SCALE GENOMIC DNA]</scope>
    <source>
        <strain evidence="9 10">CF5-4</strain>
    </source>
</reference>
<comment type="subcellular location">
    <subcellularLocation>
        <location evidence="1 7">Cell membrane</location>
        <topology evidence="1 7">Multi-pass membrane protein</topology>
    </subcellularLocation>
</comment>
<evidence type="ECO:0000313" key="9">
    <source>
        <dbReference type="EMBL" id="EYR64928.1"/>
    </source>
</evidence>
<feature type="transmembrane region" description="Helical" evidence="7">
    <location>
        <begin position="130"/>
        <end position="155"/>
    </location>
</feature>
<dbReference type="EMBL" id="AXCW01000011">
    <property type="protein sequence ID" value="EYR64928.1"/>
    <property type="molecule type" value="Genomic_DNA"/>
</dbReference>
<comment type="similarity">
    <text evidence="7">Belongs to the binding-protein-dependent transport system permease family.</text>
</comment>
<evidence type="ECO:0000256" key="1">
    <source>
        <dbReference type="ARBA" id="ARBA00004651"/>
    </source>
</evidence>
<dbReference type="OrthoDB" id="9778910at2"/>
<feature type="transmembrane region" description="Helical" evidence="7">
    <location>
        <begin position="280"/>
        <end position="306"/>
    </location>
</feature>
<dbReference type="PANTHER" id="PTHR43163">
    <property type="entry name" value="DIPEPTIDE TRANSPORT SYSTEM PERMEASE PROTEIN DPPB-RELATED"/>
    <property type="match status" value="1"/>
</dbReference>
<feature type="transmembrane region" description="Helical" evidence="7">
    <location>
        <begin position="237"/>
        <end position="260"/>
    </location>
</feature>
<proteinExistence type="inferred from homology"/>
<sequence>MLVMIARRLASGVVVLVTVAVLAFTMLYMNSGNVARNILGDQATDEAVALKQAQLGLDQPLLSRLGDWFAGAARGELGKSWFTNEAVIDAIASKLPVTLAMVGIAILLIAVVATWLGVTAAVRRGWVDRFVQVLAVTGNSVPGFIIGVLLAWAFAIQLGLFPAISTIAPGAGASAWAMSLTLPIIALVINGVASAAQQIRSAYIRQLEMDYVRTLRSRGISEGEILVKHVLRSAAPAGLTVLSLQFIGLLGGVVIIESIFAIPGLGRLAVTATTQSDLPLVMGVVIYTVLIVIVVNLAVDIINGWLNPKVRVS</sequence>